<dbReference type="InterPro" id="IPR023093">
    <property type="entry name" value="ScpA-like_C"/>
</dbReference>
<accession>A0A127EK66</accession>
<evidence type="ECO:0000313" key="4">
    <source>
        <dbReference type="EMBL" id="AMN36315.1"/>
    </source>
</evidence>
<keyword evidence="3" id="KW-0963">Cytoplasm</keyword>
<sequence>MEMPIIKLKNFDGPFDLLLHLIKKNEMSITEIKIHEITKQYLEYIALMKELDLEITSEFIVMAATLIEIKSKSLLPKVKVEDETCEEDLQKILMEKLQEYKKFKKISAYLRERELSTGEVFTKKAEIIEVEVDNKLDEDYFKNITMLDLYKLYNNLMRIYGEKQNVNVMEKKISVDKYKITDKINFLRDKLNEKSIVRFSEFIPQCECKLEVVVTFMAMLELIKRSEVKVVQYENFGEIMMEKVIVNE</sequence>
<protein>
    <recommendedName>
        <fullName evidence="2 3">Segregation and condensation protein A</fullName>
    </recommendedName>
</protein>
<dbReference type="NCBIfam" id="NF000994">
    <property type="entry name" value="PRK00104.1-3"/>
    <property type="match status" value="1"/>
</dbReference>
<keyword evidence="3" id="KW-0132">Cell division</keyword>
<dbReference type="PANTHER" id="PTHR33969:SF2">
    <property type="entry name" value="SEGREGATION AND CONDENSATION PROTEIN A"/>
    <property type="match status" value="1"/>
</dbReference>
<comment type="subunit">
    <text evidence="3">Component of a cohesin-like complex composed of ScpA, ScpB and the Smc homodimer, in which ScpA and ScpB bind to the head domain of Smc. The presence of the three proteins is required for the association of the complex with DNA.</text>
</comment>
<evidence type="ECO:0000256" key="3">
    <source>
        <dbReference type="HAMAP-Rule" id="MF_01805"/>
    </source>
</evidence>
<dbReference type="Gene3D" id="1.10.10.580">
    <property type="entry name" value="Structural maintenance of chromosome 1. Chain E"/>
    <property type="match status" value="1"/>
</dbReference>
<comment type="subcellular location">
    <subcellularLocation>
        <location evidence="3">Cytoplasm</location>
    </subcellularLocation>
    <text evidence="3">Associated with two foci at the outer edges of the nucleoid region in young cells, and at four foci within both cell halves in older cells.</text>
</comment>
<dbReference type="GO" id="GO:0007059">
    <property type="term" value="P:chromosome segregation"/>
    <property type="evidence" value="ECO:0007669"/>
    <property type="project" value="UniProtKB-UniRule"/>
</dbReference>
<dbReference type="PATRIC" id="fig|1502.177.peg.2306"/>
<comment type="function">
    <text evidence="3">Participates in chromosomal partition during cell division. May act via the formation of a condensin-like complex containing Smc and ScpB that pull DNA away from mid-cell into both cell halves.</text>
</comment>
<dbReference type="RefSeq" id="WP_061428843.1">
    <property type="nucleotide sequence ID" value="NZ_CATNXK010000001.1"/>
</dbReference>
<keyword evidence="1 3" id="KW-0159">Chromosome partition</keyword>
<dbReference type="OrthoDB" id="9811016at2"/>
<dbReference type="InterPro" id="IPR003768">
    <property type="entry name" value="ScpA"/>
</dbReference>
<dbReference type="Proteomes" id="UP000070260">
    <property type="component" value="Chromosome"/>
</dbReference>
<dbReference type="Gene3D" id="6.10.250.2410">
    <property type="match status" value="1"/>
</dbReference>
<dbReference type="PANTHER" id="PTHR33969">
    <property type="entry name" value="SEGREGATION AND CONDENSATION PROTEIN A"/>
    <property type="match status" value="1"/>
</dbReference>
<evidence type="ECO:0000256" key="1">
    <source>
        <dbReference type="ARBA" id="ARBA00022829"/>
    </source>
</evidence>
<keyword evidence="3" id="KW-0131">Cell cycle</keyword>
<reference evidence="4 5" key="1">
    <citation type="journal article" date="2016" name="PLoS ONE">
        <title>Plasmid Characterization and Chromosome Analysis of Two netF+ Clostridium perfringens Isolates Associated with Foal and Canine Necrotizing Enteritis.</title>
        <authorList>
            <person name="Mehdizadeh Gohari I."/>
            <person name="Kropinski A.M."/>
            <person name="Weese S.J."/>
            <person name="Parreira V.R."/>
            <person name="Whitehead A.E."/>
            <person name="Boerlin P."/>
            <person name="Prescott J.F."/>
        </authorList>
    </citation>
    <scope>NUCLEOTIDE SEQUENCE [LARGE SCALE GENOMIC DNA]</scope>
    <source>
        <strain evidence="4 5">JP838</strain>
    </source>
</reference>
<evidence type="ECO:0000313" key="5">
    <source>
        <dbReference type="Proteomes" id="UP000070260"/>
    </source>
</evidence>
<organism evidence="4 5">
    <name type="scientific">Clostridium perfringens</name>
    <dbReference type="NCBI Taxonomy" id="1502"/>
    <lineage>
        <taxon>Bacteria</taxon>
        <taxon>Bacillati</taxon>
        <taxon>Bacillota</taxon>
        <taxon>Clostridia</taxon>
        <taxon>Eubacteriales</taxon>
        <taxon>Clostridiaceae</taxon>
        <taxon>Clostridium</taxon>
    </lineage>
</organism>
<dbReference type="HAMAP" id="MF_01805">
    <property type="entry name" value="ScpA"/>
    <property type="match status" value="1"/>
</dbReference>
<proteinExistence type="inferred from homology"/>
<gene>
    <name evidence="3" type="primary">scpA</name>
    <name evidence="4" type="ORF">JFP838_11245</name>
</gene>
<comment type="similarity">
    <text evidence="3">Belongs to the ScpA family.</text>
</comment>
<dbReference type="GO" id="GO:0006260">
    <property type="term" value="P:DNA replication"/>
    <property type="evidence" value="ECO:0007669"/>
    <property type="project" value="UniProtKB-UniRule"/>
</dbReference>
<name>A0A127EK66_CLOPF</name>
<dbReference type="EMBL" id="CP010994">
    <property type="protein sequence ID" value="AMN36315.1"/>
    <property type="molecule type" value="Genomic_DNA"/>
</dbReference>
<dbReference type="AlphaFoldDB" id="A0A127EK66"/>
<dbReference type="Pfam" id="PF02616">
    <property type="entry name" value="SMC_ScpA"/>
    <property type="match status" value="1"/>
</dbReference>
<evidence type="ECO:0000256" key="2">
    <source>
        <dbReference type="ARBA" id="ARBA00044777"/>
    </source>
</evidence>
<dbReference type="GO" id="GO:0051301">
    <property type="term" value="P:cell division"/>
    <property type="evidence" value="ECO:0007669"/>
    <property type="project" value="UniProtKB-KW"/>
</dbReference>
<dbReference type="GO" id="GO:0005737">
    <property type="term" value="C:cytoplasm"/>
    <property type="evidence" value="ECO:0007669"/>
    <property type="project" value="UniProtKB-SubCell"/>
</dbReference>